<gene>
    <name evidence="2" type="ORF">H4687_003341</name>
</gene>
<organism evidence="2 3">
    <name type="scientific">Streptomyces stelliscabiei</name>
    <dbReference type="NCBI Taxonomy" id="146820"/>
    <lineage>
        <taxon>Bacteria</taxon>
        <taxon>Bacillati</taxon>
        <taxon>Actinomycetota</taxon>
        <taxon>Actinomycetes</taxon>
        <taxon>Kitasatosporales</taxon>
        <taxon>Streptomycetaceae</taxon>
        <taxon>Streptomyces</taxon>
    </lineage>
</organism>
<protein>
    <submittedName>
        <fullName evidence="2">Uncharacterized protein</fullName>
    </submittedName>
</protein>
<dbReference type="RefSeq" id="WP_046916586.1">
    <property type="nucleotide sequence ID" value="NZ_JADBGF010000001.1"/>
</dbReference>
<keyword evidence="3" id="KW-1185">Reference proteome</keyword>
<evidence type="ECO:0000313" key="3">
    <source>
        <dbReference type="Proteomes" id="UP000629287"/>
    </source>
</evidence>
<feature type="region of interest" description="Disordered" evidence="1">
    <location>
        <begin position="1"/>
        <end position="53"/>
    </location>
</feature>
<comment type="caution">
    <text evidence="2">The sequence shown here is derived from an EMBL/GenBank/DDBJ whole genome shotgun (WGS) entry which is preliminary data.</text>
</comment>
<accession>A0A8I0P528</accession>
<feature type="compositionally biased region" description="Basic and acidic residues" evidence="1">
    <location>
        <begin position="38"/>
        <end position="53"/>
    </location>
</feature>
<dbReference type="OrthoDB" id="4334166at2"/>
<sequence>MAARKTTSSKTTADKPAESEEQLQQKQFPAKAGAPEVEVDKRSPDGAEGTRHVKEFVVLGDTWTGEEYQHEANRAAVANEAIQRGLHPRGEATFDGAEDHPDGASVTLTYSVETVPSSIDHSPEDTTTPRDVIEDAGGDTSSSKAEA</sequence>
<evidence type="ECO:0000256" key="1">
    <source>
        <dbReference type="SAM" id="MobiDB-lite"/>
    </source>
</evidence>
<name>A0A8I0P528_9ACTN</name>
<dbReference type="EMBL" id="JADBGF010000001">
    <property type="protein sequence ID" value="MBE1597212.1"/>
    <property type="molecule type" value="Genomic_DNA"/>
</dbReference>
<proteinExistence type="predicted"/>
<feature type="region of interest" description="Disordered" evidence="1">
    <location>
        <begin position="112"/>
        <end position="147"/>
    </location>
</feature>
<feature type="compositionally biased region" description="Low complexity" evidence="1">
    <location>
        <begin position="1"/>
        <end position="11"/>
    </location>
</feature>
<dbReference type="Proteomes" id="UP000629287">
    <property type="component" value="Unassembled WGS sequence"/>
</dbReference>
<evidence type="ECO:0000313" key="2">
    <source>
        <dbReference type="EMBL" id="MBE1597212.1"/>
    </source>
</evidence>
<dbReference type="GeneID" id="86827911"/>
<feature type="compositionally biased region" description="Basic and acidic residues" evidence="1">
    <location>
        <begin position="121"/>
        <end position="133"/>
    </location>
</feature>
<reference evidence="2 3" key="1">
    <citation type="submission" date="2020-10" db="EMBL/GenBank/DDBJ databases">
        <title>Sequencing the genomes of 1000 actinobacteria strains.</title>
        <authorList>
            <person name="Klenk H.-P."/>
        </authorList>
    </citation>
    <scope>NUCLEOTIDE SEQUENCE [LARGE SCALE GENOMIC DNA]</scope>
    <source>
        <strain evidence="2 3">DSM 41803</strain>
    </source>
</reference>
<dbReference type="AlphaFoldDB" id="A0A8I0P528"/>